<sequence>AALSLPEPYATALRGGAVPVVGRLDGGRCLLDLAAVPAEDDERLADAVRRVRAGER</sequence>
<organism evidence="1 2">
    <name type="scientific">Streptomyces coelicoflavus</name>
    <dbReference type="NCBI Taxonomy" id="285562"/>
    <lineage>
        <taxon>Bacteria</taxon>
        <taxon>Bacillati</taxon>
        <taxon>Actinomycetota</taxon>
        <taxon>Actinomycetes</taxon>
        <taxon>Kitasatosporales</taxon>
        <taxon>Streptomycetaceae</taxon>
        <taxon>Streptomyces</taxon>
    </lineage>
</organism>
<dbReference type="Proteomes" id="UP000470446">
    <property type="component" value="Unassembled WGS sequence"/>
</dbReference>
<dbReference type="EMBL" id="JAAGMA010000929">
    <property type="protein sequence ID" value="NEB13916.1"/>
    <property type="molecule type" value="Genomic_DNA"/>
</dbReference>
<reference evidence="1 2" key="1">
    <citation type="submission" date="2020-01" db="EMBL/GenBank/DDBJ databases">
        <title>Insect and environment-associated Actinomycetes.</title>
        <authorList>
            <person name="Currrie C."/>
            <person name="Chevrette M."/>
            <person name="Carlson C."/>
            <person name="Stubbendieck R."/>
            <person name="Wendt-Pienkowski E."/>
        </authorList>
    </citation>
    <scope>NUCLEOTIDE SEQUENCE [LARGE SCALE GENOMIC DNA]</scope>
    <source>
        <strain evidence="1 2">SID14163</strain>
    </source>
</reference>
<accession>A0A7K3PVA9</accession>
<proteinExistence type="predicted"/>
<dbReference type="GO" id="GO:0016740">
    <property type="term" value="F:transferase activity"/>
    <property type="evidence" value="ECO:0007669"/>
    <property type="project" value="UniProtKB-KW"/>
</dbReference>
<comment type="caution">
    <text evidence="1">The sequence shown here is derived from an EMBL/GenBank/DDBJ whole genome shotgun (WGS) entry which is preliminary data.</text>
</comment>
<gene>
    <name evidence="1" type="ORF">G3I32_34655</name>
</gene>
<protein>
    <submittedName>
        <fullName evidence="1">L-seryl-tRNA selenium transferase</fullName>
    </submittedName>
</protein>
<dbReference type="Gene3D" id="3.90.1150.180">
    <property type="match status" value="1"/>
</dbReference>
<name>A0A7K3PVA9_9ACTN</name>
<keyword evidence="1" id="KW-0808">Transferase</keyword>
<feature type="non-terminal residue" evidence="1">
    <location>
        <position position="1"/>
    </location>
</feature>
<evidence type="ECO:0000313" key="1">
    <source>
        <dbReference type="EMBL" id="NEB13916.1"/>
    </source>
</evidence>
<evidence type="ECO:0000313" key="2">
    <source>
        <dbReference type="Proteomes" id="UP000470446"/>
    </source>
</evidence>
<dbReference type="AlphaFoldDB" id="A0A7K3PVA9"/>